<keyword evidence="1" id="KW-0560">Oxidoreductase</keyword>
<dbReference type="EMBL" id="QYZP01000001">
    <property type="protein sequence ID" value="RJN32787.1"/>
    <property type="molecule type" value="Genomic_DNA"/>
</dbReference>
<comment type="caution">
    <text evidence="3">The sequence shown here is derived from an EMBL/GenBank/DDBJ whole genome shotgun (WGS) entry which is preliminary data.</text>
</comment>
<evidence type="ECO:0000313" key="4">
    <source>
        <dbReference type="Proteomes" id="UP000266615"/>
    </source>
</evidence>
<dbReference type="RefSeq" id="WP_119901832.1">
    <property type="nucleotide sequence ID" value="NZ_QYZP01000001.1"/>
</dbReference>
<dbReference type="PANTHER" id="PTHR43539">
    <property type="entry name" value="FLAVIN-BINDING MONOOXYGENASE-LIKE PROTEIN (AFU_ORTHOLOGUE AFUA_4G09220)"/>
    <property type="match status" value="1"/>
</dbReference>
<dbReference type="GO" id="GO:0050660">
    <property type="term" value="F:flavin adenine dinucleotide binding"/>
    <property type="evidence" value="ECO:0007669"/>
    <property type="project" value="TreeGrafter"/>
</dbReference>
<dbReference type="PRINTS" id="PR00368">
    <property type="entry name" value="FADPNR"/>
</dbReference>
<dbReference type="InterPro" id="IPR036188">
    <property type="entry name" value="FAD/NAD-bd_sf"/>
</dbReference>
<dbReference type="Gene3D" id="3.50.50.60">
    <property type="entry name" value="FAD/NAD(P)-binding domain"/>
    <property type="match status" value="1"/>
</dbReference>
<gene>
    <name evidence="3" type="ORF">D3250_02910</name>
</gene>
<evidence type="ECO:0000256" key="2">
    <source>
        <dbReference type="SAM" id="MobiDB-lite"/>
    </source>
</evidence>
<protein>
    <submittedName>
        <fullName evidence="3">Flavoprotein</fullName>
    </submittedName>
</protein>
<dbReference type="PANTHER" id="PTHR43539:SF78">
    <property type="entry name" value="FLAVIN-CONTAINING MONOOXYGENASE"/>
    <property type="match status" value="1"/>
</dbReference>
<evidence type="ECO:0000313" key="3">
    <source>
        <dbReference type="EMBL" id="RJN32787.1"/>
    </source>
</evidence>
<feature type="region of interest" description="Disordered" evidence="2">
    <location>
        <begin position="439"/>
        <end position="458"/>
    </location>
</feature>
<sequence>MGHSTRTDEELPVIVIGAGPVGLAAAAHLLEHGIEPLVLEAGDQPGSAVAAWGHIKLFSPWRYNIDAACRRLLDAAGWSAPSPTKLPTGHQLVEEYLQPLVRNTVLAQKIQFGALVTGISRGGRDKTHAAARRGAPYQVRVDTRGASADLHARVVIDASGTWLQPNPMGAAGLPALGEKDPSVEQHLLGALPDVLGTARPRVGGKRVLVVGAGHSATNTLLNLAALKREEKHTEILWAIRGESADRSFGGGVSDGLPERGALGQRLRRLVEAGHIQVMTSASVQRLCAAEPDGVTVQFTDGRAVTVSEVAAATGFRPDLEVLRELRLDLDPGVESPTQLAPLIDPEFHSCGTVPAHGVEVLTHPEDDFFVAGMKSYGRAPTFLLATGYEQVRSIAAHLAGSDPTPIDLHLPETGVCNAGDPDHAEDPHALAVATSDAPGAEPAMIGVSTGLQHGRSGQ</sequence>
<evidence type="ECO:0000256" key="1">
    <source>
        <dbReference type="ARBA" id="ARBA00023002"/>
    </source>
</evidence>
<proteinExistence type="predicted"/>
<dbReference type="Proteomes" id="UP000266615">
    <property type="component" value="Unassembled WGS sequence"/>
</dbReference>
<accession>A0A3A4FCF7</accession>
<dbReference type="SUPFAM" id="SSF51905">
    <property type="entry name" value="FAD/NAD(P)-binding domain"/>
    <property type="match status" value="1"/>
</dbReference>
<dbReference type="InterPro" id="IPR050982">
    <property type="entry name" value="Auxin_biosynth/cation_transpt"/>
</dbReference>
<dbReference type="OrthoDB" id="7279140at2"/>
<dbReference type="GO" id="GO:0004497">
    <property type="term" value="F:monooxygenase activity"/>
    <property type="evidence" value="ECO:0007669"/>
    <property type="project" value="TreeGrafter"/>
</dbReference>
<name>A0A3A4FCF7_9MICC</name>
<dbReference type="PRINTS" id="PR00411">
    <property type="entry name" value="PNDRDTASEI"/>
</dbReference>
<dbReference type="Pfam" id="PF13738">
    <property type="entry name" value="Pyr_redox_3"/>
    <property type="match status" value="1"/>
</dbReference>
<organism evidence="3 4">
    <name type="scientific">Nesterenkonia natronophila</name>
    <dbReference type="NCBI Taxonomy" id="2174932"/>
    <lineage>
        <taxon>Bacteria</taxon>
        <taxon>Bacillati</taxon>
        <taxon>Actinomycetota</taxon>
        <taxon>Actinomycetes</taxon>
        <taxon>Micrococcales</taxon>
        <taxon>Micrococcaceae</taxon>
        <taxon>Nesterenkonia</taxon>
    </lineage>
</organism>
<reference evidence="3 4" key="1">
    <citation type="submission" date="2018-09" db="EMBL/GenBank/DDBJ databases">
        <title>Nesterenkonia natronophila sp. nov., an alkaliphilic actinobacteriume isolated from a soda lake, and emended description of the genus Nesterenkonia.</title>
        <authorList>
            <person name="Menes R.J."/>
            <person name="Iriarte A."/>
        </authorList>
    </citation>
    <scope>NUCLEOTIDE SEQUENCE [LARGE SCALE GENOMIC DNA]</scope>
    <source>
        <strain evidence="3 4">M8</strain>
    </source>
</reference>
<dbReference type="AlphaFoldDB" id="A0A3A4FCF7"/>
<keyword evidence="4" id="KW-1185">Reference proteome</keyword>